<dbReference type="Pfam" id="PF09720">
    <property type="entry name" value="Unstab_antitox"/>
    <property type="match status" value="1"/>
</dbReference>
<gene>
    <name evidence="1" type="ORF">POL58_43725</name>
</gene>
<sequence length="79" mass="9020">MSAARLLNEILSLPPEERRALMRQVLASLSDATPDAPESASIEEAWYAEIQDRRRRLDAGEMTLIPWEEVRAELLADER</sequence>
<dbReference type="InterPro" id="IPR013406">
    <property type="entry name" value="CHP02574_addiction_mod"/>
</dbReference>
<dbReference type="Proteomes" id="UP001217838">
    <property type="component" value="Unassembled WGS sequence"/>
</dbReference>
<name>A0ABT5BKR9_9BACT</name>
<comment type="caution">
    <text evidence="1">The sequence shown here is derived from an EMBL/GenBank/DDBJ whole genome shotgun (WGS) entry which is preliminary data.</text>
</comment>
<keyword evidence="2" id="KW-1185">Reference proteome</keyword>
<accession>A0ABT5BKR9</accession>
<dbReference type="EMBL" id="JAQNDN010000025">
    <property type="protein sequence ID" value="MDC0674739.1"/>
    <property type="molecule type" value="Genomic_DNA"/>
</dbReference>
<reference evidence="1 2" key="1">
    <citation type="submission" date="2022-11" db="EMBL/GenBank/DDBJ databases">
        <title>Minimal conservation of predation-associated metabolite biosynthetic gene clusters underscores biosynthetic potential of Myxococcota including descriptions for ten novel species: Archangium lansinium sp. nov., Myxococcus landrumus sp. nov., Nannocystis bai.</title>
        <authorList>
            <person name="Ahearne A."/>
            <person name="Stevens C."/>
            <person name="Dowd S."/>
        </authorList>
    </citation>
    <scope>NUCLEOTIDE SEQUENCE [LARGE SCALE GENOMIC DNA]</scope>
    <source>
        <strain evidence="1 2">NCELM</strain>
    </source>
</reference>
<proteinExistence type="predicted"/>
<organism evidence="1 2">
    <name type="scientific">Nannocystis radixulma</name>
    <dbReference type="NCBI Taxonomy" id="2995305"/>
    <lineage>
        <taxon>Bacteria</taxon>
        <taxon>Pseudomonadati</taxon>
        <taxon>Myxococcota</taxon>
        <taxon>Polyangia</taxon>
        <taxon>Nannocystales</taxon>
        <taxon>Nannocystaceae</taxon>
        <taxon>Nannocystis</taxon>
    </lineage>
</organism>
<dbReference type="RefSeq" id="WP_272009217.1">
    <property type="nucleotide sequence ID" value="NZ_JAQNDN010000025.1"/>
</dbReference>
<protein>
    <submittedName>
        <fullName evidence="1">Addiction module protein</fullName>
    </submittedName>
</protein>
<evidence type="ECO:0000313" key="1">
    <source>
        <dbReference type="EMBL" id="MDC0674739.1"/>
    </source>
</evidence>
<evidence type="ECO:0000313" key="2">
    <source>
        <dbReference type="Proteomes" id="UP001217838"/>
    </source>
</evidence>